<keyword evidence="7" id="KW-0812">Transmembrane</keyword>
<comment type="subcellular location">
    <subcellularLocation>
        <location evidence="1">Cell inner membrane</location>
    </subcellularLocation>
</comment>
<dbReference type="GO" id="GO:0015627">
    <property type="term" value="C:type II protein secretion system complex"/>
    <property type="evidence" value="ECO:0007669"/>
    <property type="project" value="InterPro"/>
</dbReference>
<evidence type="ECO:0000256" key="1">
    <source>
        <dbReference type="ARBA" id="ARBA00004533"/>
    </source>
</evidence>
<comment type="similarity">
    <text evidence="2">Belongs to the GSP N family.</text>
</comment>
<evidence type="ECO:0000256" key="10">
    <source>
        <dbReference type="ARBA" id="ARBA00030772"/>
    </source>
</evidence>
<reference evidence="13 14" key="1">
    <citation type="submission" date="2016-06" db="EMBL/GenBank/DDBJ databases">
        <title>Complete genome sequences of Bordetella bronchialis and Bordetella flabilis.</title>
        <authorList>
            <person name="LiPuma J.J."/>
            <person name="Spilker T."/>
        </authorList>
    </citation>
    <scope>NUCLEOTIDE SEQUENCE [LARGE SCALE GENOMIC DNA]</scope>
    <source>
        <strain evidence="12 14">AU17976</strain>
        <strain evidence="11 13">AU3182</strain>
    </source>
</reference>
<evidence type="ECO:0000256" key="9">
    <source>
        <dbReference type="ARBA" id="ARBA00023136"/>
    </source>
</evidence>
<dbReference type="GO" id="GO:0005886">
    <property type="term" value="C:plasma membrane"/>
    <property type="evidence" value="ECO:0007669"/>
    <property type="project" value="UniProtKB-SubCell"/>
</dbReference>
<keyword evidence="13" id="KW-1185">Reference proteome</keyword>
<evidence type="ECO:0000313" key="12">
    <source>
        <dbReference type="EMBL" id="ANN74328.1"/>
    </source>
</evidence>
<evidence type="ECO:0000256" key="3">
    <source>
        <dbReference type="ARBA" id="ARBA00021563"/>
    </source>
</evidence>
<dbReference type="STRING" id="463025.BAU08_25870"/>
<keyword evidence="8" id="KW-0653">Protein transport</keyword>
<dbReference type="EMBL" id="CP016171">
    <property type="protein sequence ID" value="ANN74328.1"/>
    <property type="molecule type" value="Genomic_DNA"/>
</dbReference>
<evidence type="ECO:0000256" key="2">
    <source>
        <dbReference type="ARBA" id="ARBA00007208"/>
    </source>
</evidence>
<dbReference type="AlphaFoldDB" id="A0A193G3R0"/>
<gene>
    <name evidence="11" type="ORF">BAU06_25290</name>
    <name evidence="12" type="ORF">BAU08_25870</name>
</gene>
<evidence type="ECO:0000256" key="7">
    <source>
        <dbReference type="ARBA" id="ARBA00022692"/>
    </source>
</evidence>
<evidence type="ECO:0000256" key="6">
    <source>
        <dbReference type="ARBA" id="ARBA00022519"/>
    </source>
</evidence>
<keyword evidence="5" id="KW-1003">Cell membrane</keyword>
<dbReference type="EMBL" id="CP016170">
    <property type="protein sequence ID" value="ANN69176.1"/>
    <property type="molecule type" value="Genomic_DNA"/>
</dbReference>
<evidence type="ECO:0000313" key="14">
    <source>
        <dbReference type="Proteomes" id="UP000092213"/>
    </source>
</evidence>
<dbReference type="Pfam" id="PF01203">
    <property type="entry name" value="T2SSN"/>
    <property type="match status" value="1"/>
</dbReference>
<keyword evidence="9" id="KW-0472">Membrane</keyword>
<accession>A0A193G3R0</accession>
<dbReference type="RefSeq" id="WP_066357221.1">
    <property type="nucleotide sequence ID" value="NZ_CBCSFJ010000041.1"/>
</dbReference>
<keyword evidence="6" id="KW-0997">Cell inner membrane</keyword>
<evidence type="ECO:0000313" key="13">
    <source>
        <dbReference type="Proteomes" id="UP000091897"/>
    </source>
</evidence>
<evidence type="ECO:0000256" key="4">
    <source>
        <dbReference type="ARBA" id="ARBA00022448"/>
    </source>
</evidence>
<dbReference type="InterPro" id="IPR022792">
    <property type="entry name" value="T2SS_protein-GspN"/>
</dbReference>
<name>A0A193G3R0_9BORD</name>
<dbReference type="KEGG" id="bbro:BAU06_25290"/>
<keyword evidence="4" id="KW-0813">Transport</keyword>
<evidence type="ECO:0000256" key="8">
    <source>
        <dbReference type="ARBA" id="ARBA00022927"/>
    </source>
</evidence>
<sequence length="249" mass="25957">MRTRRWPLPVAAVLVAVAAAVATLPARWLLSAVPADAIVVPVDASGTLWNGQARLAIGPPGMRRTLPQPVTWHWHWLAGTGPAARVVHPWLASPLEIAPGLGGARLGQGTLTLPAVALTAAGAPLNTLEPGGQLAVSWPALDLGDLPSKGRLLQLTWSNASSARVRIQPLGDYQASLAADGAGGLDLQVHTVRGALRVEGHGQGRQGRWRFDGQAGPAPDADAATRDALEPLLNTLGAYRNGVTQLRLP</sequence>
<organism evidence="12 14">
    <name type="scientific">Bordetella bronchialis</name>
    <dbReference type="NCBI Taxonomy" id="463025"/>
    <lineage>
        <taxon>Bacteria</taxon>
        <taxon>Pseudomonadati</taxon>
        <taxon>Pseudomonadota</taxon>
        <taxon>Betaproteobacteria</taxon>
        <taxon>Burkholderiales</taxon>
        <taxon>Alcaligenaceae</taxon>
        <taxon>Bordetella</taxon>
    </lineage>
</organism>
<dbReference type="Proteomes" id="UP000091897">
    <property type="component" value="Chromosome"/>
</dbReference>
<evidence type="ECO:0000313" key="11">
    <source>
        <dbReference type="EMBL" id="ANN69176.1"/>
    </source>
</evidence>
<protein>
    <recommendedName>
        <fullName evidence="3">Type II secretion system protein N</fullName>
    </recommendedName>
    <alternativeName>
        <fullName evidence="10">General secretion pathway protein N</fullName>
    </alternativeName>
</protein>
<proteinExistence type="inferred from homology"/>
<evidence type="ECO:0000256" key="5">
    <source>
        <dbReference type="ARBA" id="ARBA00022475"/>
    </source>
</evidence>
<dbReference type="GO" id="GO:0015628">
    <property type="term" value="P:protein secretion by the type II secretion system"/>
    <property type="evidence" value="ECO:0007669"/>
    <property type="project" value="InterPro"/>
</dbReference>
<dbReference type="Proteomes" id="UP000092213">
    <property type="component" value="Chromosome"/>
</dbReference>